<keyword evidence="2" id="KW-1185">Reference proteome</keyword>
<accession>A0AAD3RLX8</accession>
<evidence type="ECO:0000313" key="1">
    <source>
        <dbReference type="EMBL" id="GLD75299.1"/>
    </source>
</evidence>
<comment type="caution">
    <text evidence="1">The sequence shown here is derived from an EMBL/GenBank/DDBJ whole genome shotgun (WGS) entry which is preliminary data.</text>
</comment>
<reference evidence="1" key="1">
    <citation type="submission" date="2022-08" db="EMBL/GenBank/DDBJ databases">
        <title>Genome sequencing of akame (Lates japonicus).</title>
        <authorList>
            <person name="Hashiguchi Y."/>
            <person name="Takahashi H."/>
        </authorList>
    </citation>
    <scope>NUCLEOTIDE SEQUENCE</scope>
    <source>
        <strain evidence="1">Kochi</strain>
    </source>
</reference>
<name>A0AAD3RLX8_LATJO</name>
<sequence length="70" mass="7652">MPLRKQQGSESWDLIVRPTYGLTVLASFNNNNTPPLALFAGVSVANVLALQAPLLMKVLWLDSGEVESRL</sequence>
<dbReference type="Proteomes" id="UP001279410">
    <property type="component" value="Unassembled WGS sequence"/>
</dbReference>
<organism evidence="1 2">
    <name type="scientific">Lates japonicus</name>
    <name type="common">Japanese lates</name>
    <dbReference type="NCBI Taxonomy" id="270547"/>
    <lineage>
        <taxon>Eukaryota</taxon>
        <taxon>Metazoa</taxon>
        <taxon>Chordata</taxon>
        <taxon>Craniata</taxon>
        <taxon>Vertebrata</taxon>
        <taxon>Euteleostomi</taxon>
        <taxon>Actinopterygii</taxon>
        <taxon>Neopterygii</taxon>
        <taxon>Teleostei</taxon>
        <taxon>Neoteleostei</taxon>
        <taxon>Acanthomorphata</taxon>
        <taxon>Carangaria</taxon>
        <taxon>Carangaria incertae sedis</taxon>
        <taxon>Centropomidae</taxon>
        <taxon>Lates</taxon>
    </lineage>
</organism>
<dbReference type="AlphaFoldDB" id="A0AAD3RLX8"/>
<protein>
    <submittedName>
        <fullName evidence="1">Teashirt homolog 3</fullName>
    </submittedName>
</protein>
<proteinExistence type="predicted"/>
<dbReference type="EMBL" id="BRZM01002849">
    <property type="protein sequence ID" value="GLD75299.1"/>
    <property type="molecule type" value="Genomic_DNA"/>
</dbReference>
<evidence type="ECO:0000313" key="2">
    <source>
        <dbReference type="Proteomes" id="UP001279410"/>
    </source>
</evidence>
<gene>
    <name evidence="1" type="ORF">AKAME5_002663300</name>
</gene>